<feature type="coiled-coil region" evidence="1">
    <location>
        <begin position="98"/>
        <end position="160"/>
    </location>
</feature>
<evidence type="ECO:0008006" key="9">
    <source>
        <dbReference type="Google" id="ProtNLM"/>
    </source>
</evidence>
<accession>A0A1J5GHX9</accession>
<keyword evidence="1" id="KW-0175">Coiled coil</keyword>
<dbReference type="EMBL" id="MNYY01000045">
    <property type="protein sequence ID" value="OIP72413.1"/>
    <property type="molecule type" value="Genomic_DNA"/>
</dbReference>
<reference evidence="3 6" key="1">
    <citation type="journal article" date="2016" name="Environ. Microbiol.">
        <title>Genomic resolution of a cold subsurface aquifer community provides metabolic insights for novel microbes adapted to high CO concentrations.</title>
        <authorList>
            <person name="Probst A.J."/>
            <person name="Castelle C.J."/>
            <person name="Singh A."/>
            <person name="Brown C.T."/>
            <person name="Anantharaman K."/>
            <person name="Sharon I."/>
            <person name="Hug L.A."/>
            <person name="Burstein D."/>
            <person name="Emerson J.B."/>
            <person name="Thomas B.C."/>
            <person name="Banfield J.F."/>
        </authorList>
    </citation>
    <scope>NUCLEOTIDE SEQUENCE [LARGE SCALE GENOMIC DNA]</scope>
    <source>
        <strain evidence="3">CG2_30_33_13</strain>
    </source>
</reference>
<organism evidence="3 6">
    <name type="scientific">Candidatus Infernicultor aquiphilus</name>
    <dbReference type="NCBI Taxonomy" id="1805029"/>
    <lineage>
        <taxon>Bacteria</taxon>
        <taxon>Pseudomonadati</taxon>
        <taxon>Atribacterota</taxon>
        <taxon>Candidatus Phoenicimicrobiia</taxon>
        <taxon>Candidatus Pheonicimicrobiales</taxon>
        <taxon>Candidatus Phoenicimicrobiaceae</taxon>
        <taxon>Candidatus Infernicultor</taxon>
    </lineage>
</organism>
<reference evidence="7 8" key="3">
    <citation type="submission" date="2017-09" db="EMBL/GenBank/DDBJ databases">
        <title>Depth-based differentiation of microbial function through sediment-hosted aquifers and enrichment of novel symbionts in the deep terrestrial subsurface.</title>
        <authorList>
            <person name="Probst A.J."/>
            <person name="Ladd B."/>
            <person name="Jarett J.K."/>
            <person name="Geller-Mcgrath D.E."/>
            <person name="Sieber C.M."/>
            <person name="Emerson J.B."/>
            <person name="Anantharaman K."/>
            <person name="Thomas B.C."/>
            <person name="Malmstrom R."/>
            <person name="Stieglmeier M."/>
            <person name="Klingl A."/>
            <person name="Woyke T."/>
            <person name="Ryan C.M."/>
            <person name="Banfield J.F."/>
        </authorList>
    </citation>
    <scope>NUCLEOTIDE SEQUENCE [LARGE SCALE GENOMIC DNA]</scope>
    <source>
        <strain evidence="5">CG_4_9_14_3_um_filter_33_16</strain>
    </source>
</reference>
<dbReference type="AlphaFoldDB" id="A0A1J5GHX9"/>
<evidence type="ECO:0000313" key="8">
    <source>
        <dbReference type="Proteomes" id="UP000231493"/>
    </source>
</evidence>
<keyword evidence="2" id="KW-1133">Transmembrane helix</keyword>
<evidence type="ECO:0000313" key="3">
    <source>
        <dbReference type="EMBL" id="OIP72413.1"/>
    </source>
</evidence>
<dbReference type="STRING" id="1805029.AUK42_02120"/>
<dbReference type="Proteomes" id="UP000228560">
    <property type="component" value="Unassembled WGS sequence"/>
</dbReference>
<dbReference type="Proteomes" id="UP000182763">
    <property type="component" value="Unassembled WGS sequence"/>
</dbReference>
<name>A0A1J5GHX9_9BACT</name>
<evidence type="ECO:0000313" key="5">
    <source>
        <dbReference type="EMBL" id="PJB57097.1"/>
    </source>
</evidence>
<dbReference type="Gene3D" id="1.20.5.300">
    <property type="match status" value="1"/>
</dbReference>
<feature type="transmembrane region" description="Helical" evidence="2">
    <location>
        <begin position="44"/>
        <end position="65"/>
    </location>
</feature>
<protein>
    <recommendedName>
        <fullName evidence="9">DUF3084 domain-containing protein</fullName>
    </recommendedName>
</protein>
<dbReference type="InterPro" id="IPR021435">
    <property type="entry name" value="DUF3084"/>
</dbReference>
<keyword evidence="2" id="KW-0812">Transmembrane</keyword>
<keyword evidence="2" id="KW-0472">Membrane</keyword>
<accession>A0A2M8CDE4</accession>
<reference evidence="4" key="2">
    <citation type="submission" date="2017-09" db="EMBL/GenBank/DDBJ databases">
        <title>Depth-based differentiation of microbial function through sediment-hosted aquifers and enrichment of novel symbionts in the deep terrestrial subsurface.</title>
        <authorList>
            <person name="Probst A.J."/>
            <person name="Ladd B."/>
            <person name="Jarett J.K."/>
            <person name="Geller-Mcgrath D.E."/>
            <person name="Sieber C.M.K."/>
            <person name="Emerson J.B."/>
            <person name="Anantharaman K."/>
            <person name="Thomas B.C."/>
            <person name="Malmstrom R."/>
            <person name="Stieglmeier M."/>
            <person name="Klingl A."/>
            <person name="Woyke T."/>
            <person name="Ryan C.M."/>
            <person name="Banfield J.F."/>
        </authorList>
    </citation>
    <scope>NUCLEOTIDE SEQUENCE</scope>
    <source>
        <strain evidence="4">CG_4_8_14_3_um_filter_34_18</strain>
    </source>
</reference>
<evidence type="ECO:0000256" key="2">
    <source>
        <dbReference type="SAM" id="Phobius"/>
    </source>
</evidence>
<dbReference type="EMBL" id="PFIP01000073">
    <property type="protein sequence ID" value="PIX34451.1"/>
    <property type="molecule type" value="Genomic_DNA"/>
</dbReference>
<evidence type="ECO:0000313" key="7">
    <source>
        <dbReference type="Proteomes" id="UP000228560"/>
    </source>
</evidence>
<sequence length="377" mass="42503">MYSFILISTLIILSGLIAFVGDWMGIRVGKKRITIFGLRPHYTAIFITIIAGILIAAITITILAISSNDVRTALFGIEELKGRLSYLSREVDTRNIQLTSMQKNLDEKTTQLQEMEEKYQKLSQDIKDKTSQLEELLIARERLIEEKDKLSKEVEELNATVKALYSGITWIREGEVIFEADEQIALTIVQSGKTIEEIREELIRFLNEASDKALTLGAKKDERSSQVFIIAQEEFEDIVQKIHNSDKEMIVRLLSSINVIKGEPIVAHFSLLENKLVFKINEEIISEEIESSEIPGEVEKILLSLLRKVNILAVKGGIIPNPKSSFVGSISAVNLYDTVKTIVESGTMMKVSVISIYDTWSVGPLRVRMEVKRSEAK</sequence>
<dbReference type="Pfam" id="PF11283">
    <property type="entry name" value="DUF3084"/>
    <property type="match status" value="1"/>
</dbReference>
<dbReference type="Proteomes" id="UP000231493">
    <property type="component" value="Unassembled WGS sequence"/>
</dbReference>
<evidence type="ECO:0000313" key="6">
    <source>
        <dbReference type="Proteomes" id="UP000182763"/>
    </source>
</evidence>
<dbReference type="EMBL" id="PFTV01000085">
    <property type="protein sequence ID" value="PJB57097.1"/>
    <property type="molecule type" value="Genomic_DNA"/>
</dbReference>
<feature type="transmembrane region" description="Helical" evidence="2">
    <location>
        <begin position="6"/>
        <end position="24"/>
    </location>
</feature>
<evidence type="ECO:0000256" key="1">
    <source>
        <dbReference type="SAM" id="Coils"/>
    </source>
</evidence>
<accession>A0A2M7K8J1</accession>
<evidence type="ECO:0000313" key="4">
    <source>
        <dbReference type="EMBL" id="PIX34451.1"/>
    </source>
</evidence>
<comment type="caution">
    <text evidence="3">The sequence shown here is derived from an EMBL/GenBank/DDBJ whole genome shotgun (WGS) entry which is preliminary data.</text>
</comment>
<proteinExistence type="predicted"/>
<gene>
    <name evidence="3" type="ORF">AUK42_02120</name>
    <name evidence="5" type="ORF">CO097_03365</name>
    <name evidence="4" type="ORF">COZ58_03885</name>
</gene>